<evidence type="ECO:0000313" key="2">
    <source>
        <dbReference type="EMBL" id="WAS91530.1"/>
    </source>
</evidence>
<evidence type="ECO:0000259" key="1">
    <source>
        <dbReference type="Pfam" id="PF00248"/>
    </source>
</evidence>
<dbReference type="PANTHER" id="PTHR11732">
    <property type="entry name" value="ALDO/KETO REDUCTASE"/>
    <property type="match status" value="1"/>
</dbReference>
<dbReference type="InterPro" id="IPR044501">
    <property type="entry name" value="BaDH-like"/>
</dbReference>
<name>A0ABY7GX10_9BACT</name>
<dbReference type="InterPro" id="IPR036812">
    <property type="entry name" value="NAD(P)_OxRdtase_dom_sf"/>
</dbReference>
<dbReference type="PROSITE" id="PS00798">
    <property type="entry name" value="ALDOKETO_REDUCTASE_1"/>
    <property type="match status" value="1"/>
</dbReference>
<reference evidence="2" key="1">
    <citation type="submission" date="2022-11" db="EMBL/GenBank/DDBJ databases">
        <title>Minimal conservation of predation-associated metabolite biosynthetic gene clusters underscores biosynthetic potential of Myxococcota including descriptions for ten novel species: Archangium lansinium sp. nov., Myxococcus landrumus sp. nov., Nannocystis bai.</title>
        <authorList>
            <person name="Ahearne A."/>
            <person name="Stevens C."/>
            <person name="Dowd S."/>
        </authorList>
    </citation>
    <scope>NUCLEOTIDE SEQUENCE</scope>
    <source>
        <strain evidence="2">Fl3</strain>
    </source>
</reference>
<feature type="domain" description="NADP-dependent oxidoreductase" evidence="1">
    <location>
        <begin position="38"/>
        <end position="289"/>
    </location>
</feature>
<dbReference type="RefSeq" id="WP_269033892.1">
    <property type="nucleotide sequence ID" value="NZ_CP114040.1"/>
</dbReference>
<keyword evidence="3" id="KW-1185">Reference proteome</keyword>
<dbReference type="Gene3D" id="3.20.20.100">
    <property type="entry name" value="NADP-dependent oxidoreductase domain"/>
    <property type="match status" value="1"/>
</dbReference>
<dbReference type="PRINTS" id="PR00069">
    <property type="entry name" value="ALDKETRDTASE"/>
</dbReference>
<dbReference type="PIRSF" id="PIRSF000097">
    <property type="entry name" value="AKR"/>
    <property type="match status" value="1"/>
</dbReference>
<dbReference type="CDD" id="cd19129">
    <property type="entry name" value="AKR_BaDH-like"/>
    <property type="match status" value="1"/>
</dbReference>
<organism evidence="2 3">
    <name type="scientific">Nannocystis punicea</name>
    <dbReference type="NCBI Taxonomy" id="2995304"/>
    <lineage>
        <taxon>Bacteria</taxon>
        <taxon>Pseudomonadati</taxon>
        <taxon>Myxococcota</taxon>
        <taxon>Polyangia</taxon>
        <taxon>Nannocystales</taxon>
        <taxon>Nannocystaceae</taxon>
        <taxon>Nannocystis</taxon>
    </lineage>
</organism>
<gene>
    <name evidence="2" type="ORF">O0S08_35555</name>
</gene>
<sequence>MVEPDNLRYTKLSLNTGSGAIPALGFGTLIPDPIATRNATKAALEAGFRLLDTAERYRTEKEVGEAMQEVFKAGKIERQDVFLVTKLWNNNHRPERAKLAFEASLKRLGLDYVDLYLIHTPFAFQPGDDQDPRDANDQVIYDKGVTLLDTWRALEGLVDEGKCKAIGVSDFSLEQVKEIFEASRIKPAVVHVESHPYLPQWELLDYCRKNGIVLQAFAPLGHGLPPKLLEDPVITAIAKRVNKTPAQVLLAWAIQRGTALLTTSKTPSRIKENFELSTLPEDAMRDISEGIKSRVRFNLVAETGVPGFIPRGK</sequence>
<dbReference type="InterPro" id="IPR023210">
    <property type="entry name" value="NADP_OxRdtase_dom"/>
</dbReference>
<dbReference type="EMBL" id="CP114040">
    <property type="protein sequence ID" value="WAS91530.1"/>
    <property type="molecule type" value="Genomic_DNA"/>
</dbReference>
<dbReference type="Proteomes" id="UP001164459">
    <property type="component" value="Chromosome"/>
</dbReference>
<dbReference type="Pfam" id="PF00248">
    <property type="entry name" value="Aldo_ket_red"/>
    <property type="match status" value="1"/>
</dbReference>
<dbReference type="SUPFAM" id="SSF51430">
    <property type="entry name" value="NAD(P)-linked oxidoreductase"/>
    <property type="match status" value="1"/>
</dbReference>
<accession>A0ABY7GX10</accession>
<dbReference type="InterPro" id="IPR018170">
    <property type="entry name" value="Aldo/ket_reductase_CS"/>
</dbReference>
<evidence type="ECO:0000313" key="3">
    <source>
        <dbReference type="Proteomes" id="UP001164459"/>
    </source>
</evidence>
<protein>
    <submittedName>
        <fullName evidence="2">Aldo/keto reductase</fullName>
    </submittedName>
</protein>
<dbReference type="InterPro" id="IPR020471">
    <property type="entry name" value="AKR"/>
</dbReference>
<proteinExistence type="predicted"/>